<dbReference type="InterPro" id="IPR022666">
    <property type="entry name" value="Ribosomal_uL2_RNA-bd_dom"/>
</dbReference>
<feature type="compositionally biased region" description="Low complexity" evidence="6">
    <location>
        <begin position="234"/>
        <end position="255"/>
    </location>
</feature>
<dbReference type="GO" id="GO:0002181">
    <property type="term" value="P:cytoplasmic translation"/>
    <property type="evidence" value="ECO:0007669"/>
    <property type="project" value="TreeGrafter"/>
</dbReference>
<dbReference type="InterPro" id="IPR014726">
    <property type="entry name" value="Ribosomal_uL2_dom3"/>
</dbReference>
<dbReference type="AlphaFoldDB" id="M1VA26"/>
<gene>
    <name evidence="9" type="ORF">CYME_CMP277C</name>
</gene>
<feature type="region of interest" description="Disordered" evidence="6">
    <location>
        <begin position="419"/>
        <end position="454"/>
    </location>
</feature>
<dbReference type="NCBIfam" id="TIGR01171">
    <property type="entry name" value="rplB_bact"/>
    <property type="match status" value="1"/>
</dbReference>
<dbReference type="Pfam" id="PF03947">
    <property type="entry name" value="Ribosomal_L2_C"/>
    <property type="match status" value="1"/>
</dbReference>
<comment type="similarity">
    <text evidence="1">Belongs to the universal ribosomal protein uL2 family.</text>
</comment>
<dbReference type="OrthoDB" id="10267824at2759"/>
<feature type="region of interest" description="Disordered" evidence="6">
    <location>
        <begin position="98"/>
        <end position="118"/>
    </location>
</feature>
<evidence type="ECO:0000259" key="8">
    <source>
        <dbReference type="SMART" id="SM01383"/>
    </source>
</evidence>
<dbReference type="InterPro" id="IPR022669">
    <property type="entry name" value="Ribosomal_uL2_C"/>
</dbReference>
<organism evidence="9 10">
    <name type="scientific">Cyanidioschyzon merolae (strain NIES-3377 / 10D)</name>
    <name type="common">Unicellular red alga</name>
    <dbReference type="NCBI Taxonomy" id="280699"/>
    <lineage>
        <taxon>Eukaryota</taxon>
        <taxon>Rhodophyta</taxon>
        <taxon>Bangiophyceae</taxon>
        <taxon>Cyanidiales</taxon>
        <taxon>Cyanidiaceae</taxon>
        <taxon>Cyanidioschyzon</taxon>
    </lineage>
</organism>
<dbReference type="OMA" id="TAQRGNC"/>
<dbReference type="FunFam" id="4.10.950.10:FF:000001">
    <property type="entry name" value="50S ribosomal protein L2"/>
    <property type="match status" value="1"/>
</dbReference>
<evidence type="ECO:0000256" key="5">
    <source>
        <dbReference type="ARBA" id="ARBA00069872"/>
    </source>
</evidence>
<dbReference type="FunFam" id="2.30.30.30:FF:000001">
    <property type="entry name" value="50S ribosomal protein L2"/>
    <property type="match status" value="1"/>
</dbReference>
<proteinExistence type="inferred from homology"/>
<evidence type="ECO:0000256" key="3">
    <source>
        <dbReference type="ARBA" id="ARBA00023274"/>
    </source>
</evidence>
<keyword evidence="10" id="KW-1185">Reference proteome</keyword>
<dbReference type="PROSITE" id="PS00467">
    <property type="entry name" value="RIBOSOMAL_L2"/>
    <property type="match status" value="1"/>
</dbReference>
<dbReference type="SUPFAM" id="SSF50249">
    <property type="entry name" value="Nucleic acid-binding proteins"/>
    <property type="match status" value="1"/>
</dbReference>
<dbReference type="STRING" id="280699.M1VA26"/>
<dbReference type="Proteomes" id="UP000007014">
    <property type="component" value="Chromosome 16"/>
</dbReference>
<dbReference type="HOGENOM" id="CLU_580568_0_0_1"/>
<dbReference type="GO" id="GO:0015934">
    <property type="term" value="C:large ribosomal subunit"/>
    <property type="evidence" value="ECO:0007669"/>
    <property type="project" value="InterPro"/>
</dbReference>
<evidence type="ECO:0000313" key="10">
    <source>
        <dbReference type="Proteomes" id="UP000007014"/>
    </source>
</evidence>
<reference evidence="9 10" key="1">
    <citation type="journal article" date="2004" name="Nature">
        <title>Genome sequence of the ultrasmall unicellular red alga Cyanidioschyzon merolae 10D.</title>
        <authorList>
            <person name="Matsuzaki M."/>
            <person name="Misumi O."/>
            <person name="Shin-i T."/>
            <person name="Maruyama S."/>
            <person name="Takahara M."/>
            <person name="Miyagishima S."/>
            <person name="Mori T."/>
            <person name="Nishida K."/>
            <person name="Yagisawa F."/>
            <person name="Nishida K."/>
            <person name="Yoshida Y."/>
            <person name="Nishimura Y."/>
            <person name="Nakao S."/>
            <person name="Kobayashi T."/>
            <person name="Momoyama Y."/>
            <person name="Higashiyama T."/>
            <person name="Minoda A."/>
            <person name="Sano M."/>
            <person name="Nomoto H."/>
            <person name="Oishi K."/>
            <person name="Hayashi H."/>
            <person name="Ohta F."/>
            <person name="Nishizaka S."/>
            <person name="Haga S."/>
            <person name="Miura S."/>
            <person name="Morishita T."/>
            <person name="Kabeya Y."/>
            <person name="Terasawa K."/>
            <person name="Suzuki Y."/>
            <person name="Ishii Y."/>
            <person name="Asakawa S."/>
            <person name="Takano H."/>
            <person name="Ohta N."/>
            <person name="Kuroiwa H."/>
            <person name="Tanaka K."/>
            <person name="Shimizu N."/>
            <person name="Sugano S."/>
            <person name="Sato N."/>
            <person name="Nozaki H."/>
            <person name="Ogasawara N."/>
            <person name="Kohara Y."/>
            <person name="Kuroiwa T."/>
        </authorList>
    </citation>
    <scope>NUCLEOTIDE SEQUENCE [LARGE SCALE GENOMIC DNA]</scope>
    <source>
        <strain evidence="9 10">10D</strain>
    </source>
</reference>
<dbReference type="EMBL" id="AP006498">
    <property type="protein sequence ID" value="BAM81879.1"/>
    <property type="molecule type" value="Genomic_DNA"/>
</dbReference>
<feature type="region of interest" description="Disordered" evidence="6">
    <location>
        <begin position="225"/>
        <end position="266"/>
    </location>
</feature>
<evidence type="ECO:0000256" key="4">
    <source>
        <dbReference type="ARBA" id="ARBA00035445"/>
    </source>
</evidence>
<dbReference type="GO" id="GO:0003735">
    <property type="term" value="F:structural constituent of ribosome"/>
    <property type="evidence" value="ECO:0007669"/>
    <property type="project" value="InterPro"/>
</dbReference>
<dbReference type="Gene3D" id="2.30.30.30">
    <property type="match status" value="1"/>
</dbReference>
<evidence type="ECO:0000256" key="1">
    <source>
        <dbReference type="ARBA" id="ARBA00005636"/>
    </source>
</evidence>
<dbReference type="RefSeq" id="XP_005537915.1">
    <property type="nucleotide sequence ID" value="XM_005537858.1"/>
</dbReference>
<reference evidence="9 10" key="2">
    <citation type="journal article" date="2007" name="BMC Biol.">
        <title>A 100%-complete sequence reveals unusually simple genomic features in the hot-spring red alga Cyanidioschyzon merolae.</title>
        <authorList>
            <person name="Nozaki H."/>
            <person name="Takano H."/>
            <person name="Misumi O."/>
            <person name="Terasawa K."/>
            <person name="Matsuzaki M."/>
            <person name="Maruyama S."/>
            <person name="Nishida K."/>
            <person name="Yagisawa F."/>
            <person name="Yoshida Y."/>
            <person name="Fujiwara T."/>
            <person name="Takio S."/>
            <person name="Tamura K."/>
            <person name="Chung S.J."/>
            <person name="Nakamura S."/>
            <person name="Kuroiwa H."/>
            <person name="Tanaka K."/>
            <person name="Sato N."/>
            <person name="Kuroiwa T."/>
        </authorList>
    </citation>
    <scope>NUCLEOTIDE SEQUENCE [LARGE SCALE GENOMIC DNA]</scope>
    <source>
        <strain evidence="9 10">10D</strain>
    </source>
</reference>
<dbReference type="InterPro" id="IPR008991">
    <property type="entry name" value="Translation_prot_SH3-like_sf"/>
</dbReference>
<evidence type="ECO:0000259" key="7">
    <source>
        <dbReference type="SMART" id="SM01382"/>
    </source>
</evidence>
<dbReference type="Gene3D" id="4.10.950.10">
    <property type="entry name" value="Ribosomal protein L2, domain 3"/>
    <property type="match status" value="1"/>
</dbReference>
<protein>
    <recommendedName>
        <fullName evidence="5">Large ribosomal subunit protein uL2m</fullName>
    </recommendedName>
    <alternativeName>
        <fullName evidence="4">50S ribosomal protein L2, chloroplastic</fullName>
    </alternativeName>
</protein>
<name>M1VA26_CYAM1</name>
<dbReference type="InterPro" id="IPR012340">
    <property type="entry name" value="NA-bd_OB-fold"/>
</dbReference>
<dbReference type="Gramene" id="CMP277CT">
    <property type="protein sequence ID" value="CMP277CT"/>
    <property type="gene ID" value="CMP277C"/>
</dbReference>
<dbReference type="SMART" id="SM01382">
    <property type="entry name" value="Ribosomal_L2_C"/>
    <property type="match status" value="1"/>
</dbReference>
<evidence type="ECO:0000313" key="9">
    <source>
        <dbReference type="EMBL" id="BAM81879.1"/>
    </source>
</evidence>
<dbReference type="InterPro" id="IPR002171">
    <property type="entry name" value="Ribosomal_uL2"/>
</dbReference>
<dbReference type="GO" id="GO:0016740">
    <property type="term" value="F:transferase activity"/>
    <property type="evidence" value="ECO:0007669"/>
    <property type="project" value="InterPro"/>
</dbReference>
<dbReference type="GeneID" id="16996062"/>
<keyword evidence="2 9" id="KW-0689">Ribosomal protein</keyword>
<dbReference type="PANTHER" id="PTHR13691:SF5">
    <property type="entry name" value="LARGE RIBOSOMAL SUBUNIT PROTEIN UL2M"/>
    <property type="match status" value="1"/>
</dbReference>
<dbReference type="InterPro" id="IPR005880">
    <property type="entry name" value="Ribosomal_uL2_bac/org-type"/>
</dbReference>
<evidence type="ECO:0000256" key="2">
    <source>
        <dbReference type="ARBA" id="ARBA00022980"/>
    </source>
</evidence>
<dbReference type="GO" id="GO:0003723">
    <property type="term" value="F:RNA binding"/>
    <property type="evidence" value="ECO:0007669"/>
    <property type="project" value="InterPro"/>
</dbReference>
<feature type="domain" description="Large ribosomal subunit protein uL2 C-terminal" evidence="7">
    <location>
        <begin position="318"/>
        <end position="448"/>
    </location>
</feature>
<feature type="compositionally biased region" description="Low complexity" evidence="6">
    <location>
        <begin position="98"/>
        <end position="108"/>
    </location>
</feature>
<accession>M1VA26</accession>
<dbReference type="eggNOG" id="KOG0438">
    <property type="taxonomic scope" value="Eukaryota"/>
</dbReference>
<keyword evidence="3" id="KW-0687">Ribonucleoprotein</keyword>
<dbReference type="Pfam" id="PF00181">
    <property type="entry name" value="Ribosomal_L2_N"/>
    <property type="match status" value="1"/>
</dbReference>
<evidence type="ECO:0000256" key="6">
    <source>
        <dbReference type="SAM" id="MobiDB-lite"/>
    </source>
</evidence>
<dbReference type="SUPFAM" id="SSF50104">
    <property type="entry name" value="Translation proteins SH3-like domain"/>
    <property type="match status" value="1"/>
</dbReference>
<dbReference type="InterPro" id="IPR014722">
    <property type="entry name" value="Rib_uL2_dom2"/>
</dbReference>
<dbReference type="KEGG" id="cme:CYME_CMP277C"/>
<sequence length="471" mass="51903">MWWSALSRAAQQRSCSLWTPLAWHWRQRFDKKLDLSSRSASTDVGAIIGNNESIQRKLAVDPTRPRVRKRKPTTPSNRATALIDFSVLYRGPPVKRLTGGLRRSTGGRNNQGRTTVWHRGGGHRRLYRILDLHRRQYAGLPGCVERVEYDPNRSGLIALLRYTLPEKDASSDTTTTTSSSSTTVFSDLYRNLANALQGATTPLPTSPSPEPRLVYLPYEVAKSGAGTSVSETGTSAPATITANSSTNASTALPSSDAPVEPSRRPEPTVHMETIRSNVRVLKRRSGSSPKTHLSYILCPQGIRIGDLLLSRTDGPVEPKPGNACPLRYLPIGTTVHNIEMRPRSGGQLCRAAGTSAQLLEKDEKRKRALLRLQSREVRYIHLDCMATVGAVSNPEHRNQSIGKAGRSRWLGRRPVTRGVAMNPVDHPHGGGEGKTSGGRPSVTPWGKPTKGYRTVRKPRGANFIVRRRFKE</sequence>
<dbReference type="Gene3D" id="2.40.50.140">
    <property type="entry name" value="Nucleic acid-binding proteins"/>
    <property type="match status" value="1"/>
</dbReference>
<dbReference type="InterPro" id="IPR022671">
    <property type="entry name" value="Ribosomal_uL2_CS"/>
</dbReference>
<feature type="domain" description="Large ribosomal subunit protein uL2 RNA-binding" evidence="8">
    <location>
        <begin position="107"/>
        <end position="176"/>
    </location>
</feature>
<dbReference type="PANTHER" id="PTHR13691">
    <property type="entry name" value="RIBOSOMAL PROTEIN L2"/>
    <property type="match status" value="1"/>
</dbReference>
<dbReference type="SMART" id="SM01383">
    <property type="entry name" value="Ribosomal_L2"/>
    <property type="match status" value="1"/>
</dbReference>